<proteinExistence type="predicted"/>
<feature type="compositionally biased region" description="Basic and acidic residues" evidence="1">
    <location>
        <begin position="26"/>
        <end position="45"/>
    </location>
</feature>
<feature type="region of interest" description="Disordered" evidence="1">
    <location>
        <begin position="1"/>
        <end position="75"/>
    </location>
</feature>
<evidence type="ECO:0000256" key="1">
    <source>
        <dbReference type="SAM" id="MobiDB-lite"/>
    </source>
</evidence>
<feature type="region of interest" description="Disordered" evidence="1">
    <location>
        <begin position="124"/>
        <end position="143"/>
    </location>
</feature>
<reference evidence="2" key="1">
    <citation type="submission" date="2023-04" db="EMBL/GenBank/DDBJ databases">
        <authorList>
            <consortium name="ELIXIR-Norway"/>
        </authorList>
    </citation>
    <scope>NUCLEOTIDE SEQUENCE [LARGE SCALE GENOMIC DNA]</scope>
</reference>
<protein>
    <submittedName>
        <fullName evidence="2">Uncharacterized protein</fullName>
    </submittedName>
</protein>
<gene>
    <name evidence="2" type="ORF">MRATA1EN1_LOCUS7911</name>
</gene>
<accession>A0ABN8YC27</accession>
<name>A0ABN8YC27_RANTA</name>
<evidence type="ECO:0000313" key="2">
    <source>
        <dbReference type="EMBL" id="CAI9158949.1"/>
    </source>
</evidence>
<keyword evidence="3" id="KW-1185">Reference proteome</keyword>
<sequence length="143" mass="15265">MATSLPPAPSHFGFNLGTDFPAAPKAAREDSGGARREGRGGREEAGSAGPKRLGQSACTPPDNRPISGHRARGPERIILGKGAEAGDCSHGHCAVRCCLRPPFRAFRELEIETWSRRPNLPVQLGSEKARSSLSEVKRLAAEE</sequence>
<feature type="compositionally biased region" description="Basic and acidic residues" evidence="1">
    <location>
        <begin position="127"/>
        <end position="143"/>
    </location>
</feature>
<dbReference type="EMBL" id="OX459954">
    <property type="protein sequence ID" value="CAI9158949.1"/>
    <property type="molecule type" value="Genomic_DNA"/>
</dbReference>
<organism evidence="2 3">
    <name type="scientific">Rangifer tarandus platyrhynchus</name>
    <name type="common">Svalbard reindeer</name>
    <dbReference type="NCBI Taxonomy" id="3082113"/>
    <lineage>
        <taxon>Eukaryota</taxon>
        <taxon>Metazoa</taxon>
        <taxon>Chordata</taxon>
        <taxon>Craniata</taxon>
        <taxon>Vertebrata</taxon>
        <taxon>Euteleostomi</taxon>
        <taxon>Mammalia</taxon>
        <taxon>Eutheria</taxon>
        <taxon>Laurasiatheria</taxon>
        <taxon>Artiodactyla</taxon>
        <taxon>Ruminantia</taxon>
        <taxon>Pecora</taxon>
        <taxon>Cervidae</taxon>
        <taxon>Odocoileinae</taxon>
        <taxon>Rangifer</taxon>
    </lineage>
</organism>
<evidence type="ECO:0000313" key="3">
    <source>
        <dbReference type="Proteomes" id="UP001176941"/>
    </source>
</evidence>
<dbReference type="Proteomes" id="UP001176941">
    <property type="component" value="Chromosome 18"/>
</dbReference>